<dbReference type="PRINTS" id="PR01607">
    <property type="entry name" value="APYRASEFAMLY"/>
</dbReference>
<evidence type="ECO:0000256" key="1">
    <source>
        <dbReference type="ARBA" id="ARBA00006654"/>
    </source>
</evidence>
<dbReference type="NCBIfam" id="NF006938">
    <property type="entry name" value="PRK09420.1"/>
    <property type="match status" value="1"/>
</dbReference>
<dbReference type="Gene3D" id="3.60.21.10">
    <property type="match status" value="1"/>
</dbReference>
<dbReference type="RefSeq" id="WP_096430340.1">
    <property type="nucleotide sequence ID" value="NZ_NTJD01000001.1"/>
</dbReference>
<dbReference type="InterPro" id="IPR029052">
    <property type="entry name" value="Metallo-depent_PP-like"/>
</dbReference>
<dbReference type="PROSITE" id="PS00785">
    <property type="entry name" value="5_NUCLEOTIDASE_1"/>
    <property type="match status" value="1"/>
</dbReference>
<evidence type="ECO:0000259" key="5">
    <source>
        <dbReference type="Pfam" id="PF02872"/>
    </source>
</evidence>
<feature type="domain" description="5'-Nucleotidase C-terminal" evidence="5">
    <location>
        <begin position="417"/>
        <end position="561"/>
    </location>
</feature>
<evidence type="ECO:0000259" key="4">
    <source>
        <dbReference type="Pfam" id="PF00149"/>
    </source>
</evidence>
<feature type="domain" description="Calcineurin-like phosphoesterase" evidence="4">
    <location>
        <begin position="22"/>
        <end position="269"/>
    </location>
</feature>
<gene>
    <name evidence="6" type="ORF">CLN94_01590</name>
</gene>
<dbReference type="EMBL" id="NTJD01000001">
    <property type="protein sequence ID" value="PCD78028.1"/>
    <property type="molecule type" value="Genomic_DNA"/>
</dbReference>
<dbReference type="SUPFAM" id="SSF55816">
    <property type="entry name" value="5'-nucleotidase (syn. UDP-sugar hydrolase), C-terminal domain"/>
    <property type="match status" value="1"/>
</dbReference>
<dbReference type="GO" id="GO:0000166">
    <property type="term" value="F:nucleotide binding"/>
    <property type="evidence" value="ECO:0007669"/>
    <property type="project" value="UniProtKB-KW"/>
</dbReference>
<proteinExistence type="inferred from homology"/>
<dbReference type="OrthoDB" id="9803927at2"/>
<dbReference type="InterPro" id="IPR008334">
    <property type="entry name" value="5'-Nucleotdase_C"/>
</dbReference>
<dbReference type="Proteomes" id="UP000243507">
    <property type="component" value="Unassembled WGS sequence"/>
</dbReference>
<reference evidence="6 7" key="1">
    <citation type="submission" date="2017-09" db="EMBL/GenBank/DDBJ databases">
        <title>A multilocus sequence analysis scheme for characterization of bacteria in the genus Thioclava.</title>
        <authorList>
            <person name="Liu Y."/>
            <person name="Shao Z."/>
        </authorList>
    </citation>
    <scope>NUCLEOTIDE SEQUENCE [LARGE SCALE GENOMIC DNA]</scope>
    <source>
        <strain evidence="6 7">CAU 1312</strain>
    </source>
</reference>
<accession>A0A2A4CUR9</accession>
<dbReference type="GO" id="GO:0030288">
    <property type="term" value="C:outer membrane-bounded periplasmic space"/>
    <property type="evidence" value="ECO:0007669"/>
    <property type="project" value="TreeGrafter"/>
</dbReference>
<dbReference type="GO" id="GO:0009166">
    <property type="term" value="P:nucleotide catabolic process"/>
    <property type="evidence" value="ECO:0007669"/>
    <property type="project" value="InterPro"/>
</dbReference>
<dbReference type="PANTHER" id="PTHR11575:SF6">
    <property type="entry name" value="2',3'-CYCLIC-NUCLEOTIDE 2'-PHOSPHODIESTERASE_3'-NUCLEOTIDASE"/>
    <property type="match status" value="1"/>
</dbReference>
<keyword evidence="7" id="KW-1185">Reference proteome</keyword>
<dbReference type="PANTHER" id="PTHR11575">
    <property type="entry name" value="5'-NUCLEOTIDASE-RELATED"/>
    <property type="match status" value="1"/>
</dbReference>
<keyword evidence="3" id="KW-0547">Nucleotide-binding</keyword>
<dbReference type="Pfam" id="PF00149">
    <property type="entry name" value="Metallophos"/>
    <property type="match status" value="1"/>
</dbReference>
<organism evidence="6 7">
    <name type="scientific">Pseudothioclava arenosa</name>
    <dbReference type="NCBI Taxonomy" id="1795308"/>
    <lineage>
        <taxon>Bacteria</taxon>
        <taxon>Pseudomonadati</taxon>
        <taxon>Pseudomonadota</taxon>
        <taxon>Alphaproteobacteria</taxon>
        <taxon>Rhodobacterales</taxon>
        <taxon>Paracoccaceae</taxon>
        <taxon>Pseudothioclava</taxon>
    </lineage>
</organism>
<evidence type="ECO:0000313" key="6">
    <source>
        <dbReference type="EMBL" id="PCD78028.1"/>
    </source>
</evidence>
<comment type="similarity">
    <text evidence="1 3">Belongs to the 5'-nucleotidase family.</text>
</comment>
<dbReference type="InterPro" id="IPR036907">
    <property type="entry name" value="5'-Nucleotdase_C_sf"/>
</dbReference>
<keyword evidence="2" id="KW-0732">Signal</keyword>
<protein>
    <submittedName>
        <fullName evidence="6">Bifunctional 2',3'-cyclic-nucleotide 2'-phosphodiesterase/3'-nucleotidase</fullName>
    </submittedName>
</protein>
<dbReference type="SUPFAM" id="SSF56300">
    <property type="entry name" value="Metallo-dependent phosphatases"/>
    <property type="match status" value="1"/>
</dbReference>
<dbReference type="GO" id="GO:0046872">
    <property type="term" value="F:metal ion binding"/>
    <property type="evidence" value="ECO:0007669"/>
    <property type="project" value="InterPro"/>
</dbReference>
<keyword evidence="3" id="KW-0378">Hydrolase</keyword>
<dbReference type="Pfam" id="PF02872">
    <property type="entry name" value="5_nucleotid_C"/>
    <property type="match status" value="1"/>
</dbReference>
<name>A0A2A4CUR9_9RHOB</name>
<comment type="caution">
    <text evidence="6">The sequence shown here is derived from an EMBL/GenBank/DDBJ whole genome shotgun (WGS) entry which is preliminary data.</text>
</comment>
<evidence type="ECO:0000313" key="7">
    <source>
        <dbReference type="Proteomes" id="UP000243507"/>
    </source>
</evidence>
<dbReference type="AlphaFoldDB" id="A0A2A4CUR9"/>
<dbReference type="InterPro" id="IPR006179">
    <property type="entry name" value="5_nucleotidase/apyrase"/>
</dbReference>
<dbReference type="Gene3D" id="3.90.780.10">
    <property type="entry name" value="5'-Nucleotidase, C-terminal domain"/>
    <property type="match status" value="1"/>
</dbReference>
<dbReference type="InterPro" id="IPR006146">
    <property type="entry name" value="5'-Nucleotdase_CS"/>
</dbReference>
<evidence type="ECO:0000256" key="3">
    <source>
        <dbReference type="RuleBase" id="RU362119"/>
    </source>
</evidence>
<dbReference type="InterPro" id="IPR004843">
    <property type="entry name" value="Calcineurin-like_PHP"/>
</dbReference>
<evidence type="ECO:0000256" key="2">
    <source>
        <dbReference type="ARBA" id="ARBA00022729"/>
    </source>
</evidence>
<dbReference type="GO" id="GO:0016788">
    <property type="term" value="F:hydrolase activity, acting on ester bonds"/>
    <property type="evidence" value="ECO:0007669"/>
    <property type="project" value="InterPro"/>
</dbReference>
<sequence>MATTSARAHPGQDCTDRVTIALRVLETTDLHGHIHGYDYFNDCLCPATGFARIATLIEQARAEAPNTLLFDNGDFLQGTPLAQYFGLARSLAAHERHPMIAAMNLAGYDAGTLGNHEFDYGLDYLQQVVAGANFPMVSANMVTRPGPTPQQDETLLPPWVVLEREMRASDGALHRLRIGVIGFLPPQTELWARDALDGKARTRAYLEAARAHLPALHAQGVDLVVALAHTGIAPLPEGLDPESKALEHAALALAGLDRIDVLLCGHTHLPFPDPGMTPNAGIDPLRGSLLGKPALSAGRWGSHLGVLDLTLTQAPDGRWRIADFETALRPIRIGGAPDRPEPLPEAPEVLLSVADAHQETLGHLRQEVGRLTSPVNSFFSLVAPDPIMSFLAEAQAQFARLRLAGRPEAKLPILSAVAPFKCGGRGGPGYFIDLPAGPLVLANIDDVYVYSNSVTALRLNGAQVREWLERAAGIFAQVTPGAQDQPLIDPEFPCYNFDMLFGLSYRIDPSQPARYAPDGQMRAPWARRVDDIRLNGLPIRDTQEFILVTNSYRSSGAGHFIAPDHPLVPLGRPVLSRDLLEDTIRASASLAPRPTEVWRFAPLPGTSAIFETSPRAAPCLPLADGPEMQPLGQTTEGFLRMRLFFDAETSAMRTISTQCA</sequence>
<dbReference type="PROSITE" id="PS00786">
    <property type="entry name" value="5_NUCLEOTIDASE_2"/>
    <property type="match status" value="1"/>
</dbReference>